<name>A0ABW5PDQ9_9BACL</name>
<evidence type="ECO:0000313" key="1">
    <source>
        <dbReference type="EMBL" id="MFD2613502.1"/>
    </source>
</evidence>
<evidence type="ECO:0000313" key="2">
    <source>
        <dbReference type="Proteomes" id="UP001597541"/>
    </source>
</evidence>
<accession>A0ABW5PDQ9</accession>
<reference evidence="2" key="1">
    <citation type="journal article" date="2019" name="Int. J. Syst. Evol. Microbiol.">
        <title>The Global Catalogue of Microorganisms (GCM) 10K type strain sequencing project: providing services to taxonomists for standard genome sequencing and annotation.</title>
        <authorList>
            <consortium name="The Broad Institute Genomics Platform"/>
            <consortium name="The Broad Institute Genome Sequencing Center for Infectious Disease"/>
            <person name="Wu L."/>
            <person name="Ma J."/>
        </authorList>
    </citation>
    <scope>NUCLEOTIDE SEQUENCE [LARGE SCALE GENOMIC DNA]</scope>
    <source>
        <strain evidence="2">KCTC 3950</strain>
    </source>
</reference>
<dbReference type="Proteomes" id="UP001597541">
    <property type="component" value="Unassembled WGS sequence"/>
</dbReference>
<keyword evidence="2" id="KW-1185">Reference proteome</keyword>
<dbReference type="SUPFAM" id="SSF55729">
    <property type="entry name" value="Acyl-CoA N-acyltransferases (Nat)"/>
    <property type="match status" value="1"/>
</dbReference>
<organism evidence="1 2">
    <name type="scientific">Paenibacillus gansuensis</name>
    <dbReference type="NCBI Taxonomy" id="306542"/>
    <lineage>
        <taxon>Bacteria</taxon>
        <taxon>Bacillati</taxon>
        <taxon>Bacillota</taxon>
        <taxon>Bacilli</taxon>
        <taxon>Bacillales</taxon>
        <taxon>Paenibacillaceae</taxon>
        <taxon>Paenibacillus</taxon>
    </lineage>
</organism>
<sequence length="153" mass="16805">MEIRAVSSEQYARCKTKILRFAQRCGEGRITSAALRAAQESDADLERGSQLLLMMDGRKAAGLSLLLDYGRTASFFVVHPDYRGKEITVQLIRRHIQDVGAYSCTVAVTNTPSLKQCFRAGLTAVDLFTGPTGKPTLLFISPSYESILSAKSR</sequence>
<evidence type="ECO:0008006" key="3">
    <source>
        <dbReference type="Google" id="ProtNLM"/>
    </source>
</evidence>
<proteinExistence type="predicted"/>
<dbReference type="EMBL" id="JBHUME010000008">
    <property type="protein sequence ID" value="MFD2613502.1"/>
    <property type="molecule type" value="Genomic_DNA"/>
</dbReference>
<protein>
    <recommendedName>
        <fullName evidence="3">N-acetyltransferase domain-containing protein</fullName>
    </recommendedName>
</protein>
<gene>
    <name evidence="1" type="ORF">ACFSUF_13805</name>
</gene>
<dbReference type="RefSeq" id="WP_377603492.1">
    <property type="nucleotide sequence ID" value="NZ_JBHUME010000008.1"/>
</dbReference>
<comment type="caution">
    <text evidence="1">The sequence shown here is derived from an EMBL/GenBank/DDBJ whole genome shotgun (WGS) entry which is preliminary data.</text>
</comment>
<dbReference type="InterPro" id="IPR016181">
    <property type="entry name" value="Acyl_CoA_acyltransferase"/>
</dbReference>